<sequence length="490" mass="54305">MASQKRSRLSIASSPSAAELKDTNLENQFLKDAGASTLDVFDHSTPSESVAQPLITSKPMISSAPVPQKELAKSTADADERPPISSASDILTPFVGIHITYAPKMKLSNYVPCSYMMDYVVHQMNYNLVDNFYFKRHAPDYHPYVLRLYYAILFWIQCLRAANTVCALEPDQHQLLSHFLDAYPPESLPVAGPLIPLFKTLCSSQPEFSTYGAIYPRIPVRAGPRRRHQFVRDNTASFSLPNVPGIFALLEHLNTLINGLQPLYPRKGAHTPVAEAAATFGHHAFPARPDRSPLESWSLCTSGLQHPCEADARLNEAFAERYANFDFPVTAANDNTSQLRQFLGFRHQLAWFAQVKNVAASASTFFTGSGYLSDCSPSGLVSNQIVVQYIAPHVLPTVPTKVADKNSLFPFSFRLFTTARGLPALSECMAAMAQTNVQMFYTHPYLSALGLGTRTGDFWDIAPIEYSSIDSSSYLAINDRVKMMMKSKIN</sequence>
<dbReference type="GO" id="GO:0019028">
    <property type="term" value="C:viral capsid"/>
    <property type="evidence" value="ECO:0007669"/>
    <property type="project" value="UniProtKB-KW"/>
</dbReference>
<accession>A0A9C7GWN6</accession>
<proteinExistence type="predicted"/>
<protein>
    <submittedName>
        <fullName evidence="1">Coat protein</fullName>
    </submittedName>
</protein>
<keyword evidence="1" id="KW-0946">Virion</keyword>
<reference evidence="1" key="1">
    <citation type="submission" date="2022-11" db="EMBL/GenBank/DDBJ databases">
        <authorList>
            <person name="Mifsud CO J."/>
            <person name="Holmes C E."/>
            <person name="Gallagher V R."/>
            <person name="Geoghegan L J."/>
        </authorList>
    </citation>
    <scope>NUCLEOTIDE SEQUENCE</scope>
</reference>
<dbReference type="EMBL" id="OX380468">
    <property type="protein sequence ID" value="CAI5383978.1"/>
    <property type="molecule type" value="Genomic_RNA"/>
</dbReference>
<gene>
    <name evidence="1" type="primary">putative coat protein</name>
</gene>
<evidence type="ECO:0000313" key="1">
    <source>
        <dbReference type="EMBL" id="CAI5383978.1"/>
    </source>
</evidence>
<organism evidence="1">
    <name type="scientific">String-of-pearls partitivirus</name>
    <dbReference type="NCBI Taxonomy" id="2933099"/>
    <lineage>
        <taxon>Viruses</taxon>
        <taxon>Riboviria</taxon>
        <taxon>Orthornavirae</taxon>
        <taxon>Pisuviricota</taxon>
        <taxon>Duplopiviricetes</taxon>
        <taxon>Durnavirales</taxon>
        <taxon>Partitiviridae</taxon>
    </lineage>
</organism>
<name>A0A9C7GWN6_9VIRU</name>
<keyword evidence="1" id="KW-0167">Capsid protein</keyword>